<feature type="domain" description="GIY-YIG" evidence="2">
    <location>
        <begin position="38"/>
        <end position="113"/>
    </location>
</feature>
<proteinExistence type="inferred from homology"/>
<dbReference type="PANTHER" id="PTHR34477:SF1">
    <property type="entry name" value="UPF0213 PROTEIN YHBQ"/>
    <property type="match status" value="1"/>
</dbReference>
<dbReference type="EMBL" id="JBHUDY010000001">
    <property type="protein sequence ID" value="MFD1611641.1"/>
    <property type="molecule type" value="Genomic_DNA"/>
</dbReference>
<dbReference type="Gene3D" id="3.40.1440.10">
    <property type="entry name" value="GIY-YIG endonuclease"/>
    <property type="match status" value="1"/>
</dbReference>
<dbReference type="PROSITE" id="PS50164">
    <property type="entry name" value="GIY_YIG"/>
    <property type="match status" value="1"/>
</dbReference>
<evidence type="ECO:0000259" key="2">
    <source>
        <dbReference type="PROSITE" id="PS50164"/>
    </source>
</evidence>
<evidence type="ECO:0000313" key="3">
    <source>
        <dbReference type="EMBL" id="MFD1611641.1"/>
    </source>
</evidence>
<dbReference type="RefSeq" id="WP_380888225.1">
    <property type="nucleotide sequence ID" value="NZ_JBHUDY010000001.1"/>
</dbReference>
<gene>
    <name evidence="3" type="ORF">ACFSCW_07500</name>
</gene>
<dbReference type="PANTHER" id="PTHR34477">
    <property type="entry name" value="UPF0213 PROTEIN YHBQ"/>
    <property type="match status" value="1"/>
</dbReference>
<comment type="similarity">
    <text evidence="1">Belongs to the UPF0213 family.</text>
</comment>
<evidence type="ECO:0000313" key="4">
    <source>
        <dbReference type="Proteomes" id="UP001597115"/>
    </source>
</evidence>
<protein>
    <submittedName>
        <fullName evidence="3">GIY-YIG nuclease family protein</fullName>
    </submittedName>
</protein>
<keyword evidence="4" id="KW-1185">Reference proteome</keyword>
<reference evidence="4" key="1">
    <citation type="journal article" date="2019" name="Int. J. Syst. Evol. Microbiol.">
        <title>The Global Catalogue of Microorganisms (GCM) 10K type strain sequencing project: providing services to taxonomists for standard genome sequencing and annotation.</title>
        <authorList>
            <consortium name="The Broad Institute Genomics Platform"/>
            <consortium name="The Broad Institute Genome Sequencing Center for Infectious Disease"/>
            <person name="Wu L."/>
            <person name="Ma J."/>
        </authorList>
    </citation>
    <scope>NUCLEOTIDE SEQUENCE [LARGE SCALE GENOMIC DNA]</scope>
    <source>
        <strain evidence="4">CGMCC 1.16275</strain>
    </source>
</reference>
<dbReference type="SUPFAM" id="SSF82771">
    <property type="entry name" value="GIY-YIG endonuclease"/>
    <property type="match status" value="1"/>
</dbReference>
<organism evidence="3 4">
    <name type="scientific">Sphingomonas tabacisoli</name>
    <dbReference type="NCBI Taxonomy" id="2249466"/>
    <lineage>
        <taxon>Bacteria</taxon>
        <taxon>Pseudomonadati</taxon>
        <taxon>Pseudomonadota</taxon>
        <taxon>Alphaproteobacteria</taxon>
        <taxon>Sphingomonadales</taxon>
        <taxon>Sphingomonadaceae</taxon>
        <taxon>Sphingomonas</taxon>
    </lineage>
</organism>
<dbReference type="Proteomes" id="UP001597115">
    <property type="component" value="Unassembled WGS sequence"/>
</dbReference>
<dbReference type="InterPro" id="IPR050190">
    <property type="entry name" value="UPF0213_domain"/>
</dbReference>
<dbReference type="InterPro" id="IPR000305">
    <property type="entry name" value="GIY-YIG_endonuc"/>
</dbReference>
<dbReference type="Pfam" id="PF01541">
    <property type="entry name" value="GIY-YIG"/>
    <property type="match status" value="1"/>
</dbReference>
<dbReference type="CDD" id="cd10456">
    <property type="entry name" value="GIY-YIG_UPF0213"/>
    <property type="match status" value="1"/>
</dbReference>
<accession>A0ABW4I2G9</accession>
<comment type="caution">
    <text evidence="3">The sequence shown here is derived from an EMBL/GenBank/DDBJ whole genome shotgun (WGS) entry which is preliminary data.</text>
</comment>
<name>A0ABW4I2G9_9SPHN</name>
<evidence type="ECO:0000256" key="1">
    <source>
        <dbReference type="ARBA" id="ARBA00007435"/>
    </source>
</evidence>
<dbReference type="InterPro" id="IPR035901">
    <property type="entry name" value="GIY-YIG_endonuc_sf"/>
</dbReference>
<sequence length="136" mass="15541">MRASTSLGMDERGFRDITKPSIPSEVEGRTGSGGTHLLTFYVYILRCSDGLYYTGQTDDLERRVAEHKRGAYDGFTAARLPVELMWCETFATREEAREAEYRIKPWSRAKKEALFRSDWKALKEAAIPPGERQSRS</sequence>
<dbReference type="SMART" id="SM00465">
    <property type="entry name" value="GIYc"/>
    <property type="match status" value="1"/>
</dbReference>